<dbReference type="AlphaFoldDB" id="A0A9N9GMS1"/>
<protein>
    <submittedName>
        <fullName evidence="2">5497_t:CDS:1</fullName>
    </submittedName>
</protein>
<evidence type="ECO:0000313" key="2">
    <source>
        <dbReference type="EMBL" id="CAG8619968.1"/>
    </source>
</evidence>
<reference evidence="2" key="1">
    <citation type="submission" date="2021-06" db="EMBL/GenBank/DDBJ databases">
        <authorList>
            <person name="Kallberg Y."/>
            <person name="Tangrot J."/>
            <person name="Rosling A."/>
        </authorList>
    </citation>
    <scope>NUCLEOTIDE SEQUENCE</scope>
    <source>
        <strain evidence="2">MT106</strain>
    </source>
</reference>
<dbReference type="EMBL" id="CAJVPL010002799">
    <property type="protein sequence ID" value="CAG8619968.1"/>
    <property type="molecule type" value="Genomic_DNA"/>
</dbReference>
<sequence>MLQEILEEEQDERLLELDQIEDVEGENDQGNTKSIVPLKRTMSSTPALQIDMSEVFIPLYLNIPNAMSNSNDRRVE</sequence>
<feature type="non-terminal residue" evidence="2">
    <location>
        <position position="76"/>
    </location>
</feature>
<feature type="region of interest" description="Disordered" evidence="1">
    <location>
        <begin position="19"/>
        <end position="38"/>
    </location>
</feature>
<name>A0A9N9GMS1_9GLOM</name>
<comment type="caution">
    <text evidence="2">The sequence shown here is derived from an EMBL/GenBank/DDBJ whole genome shotgun (WGS) entry which is preliminary data.</text>
</comment>
<proteinExistence type="predicted"/>
<organism evidence="2 3">
    <name type="scientific">Ambispora gerdemannii</name>
    <dbReference type="NCBI Taxonomy" id="144530"/>
    <lineage>
        <taxon>Eukaryota</taxon>
        <taxon>Fungi</taxon>
        <taxon>Fungi incertae sedis</taxon>
        <taxon>Mucoromycota</taxon>
        <taxon>Glomeromycotina</taxon>
        <taxon>Glomeromycetes</taxon>
        <taxon>Archaeosporales</taxon>
        <taxon>Ambisporaceae</taxon>
        <taxon>Ambispora</taxon>
    </lineage>
</organism>
<evidence type="ECO:0000313" key="3">
    <source>
        <dbReference type="Proteomes" id="UP000789831"/>
    </source>
</evidence>
<dbReference type="Proteomes" id="UP000789831">
    <property type="component" value="Unassembled WGS sequence"/>
</dbReference>
<accession>A0A9N9GMS1</accession>
<keyword evidence="3" id="KW-1185">Reference proteome</keyword>
<evidence type="ECO:0000256" key="1">
    <source>
        <dbReference type="SAM" id="MobiDB-lite"/>
    </source>
</evidence>
<gene>
    <name evidence="2" type="ORF">AGERDE_LOCUS10015</name>
</gene>